<protein>
    <submittedName>
        <fullName evidence="1">Uncharacterized protein</fullName>
    </submittedName>
</protein>
<sequence>MGVHKKSHPRDRYPWSHFLTRKWPHQKQAPGLIRFAICSPVCFFRESQPQGPRASLSFNQKRKGHGFALALQRMILNLKIFFEKLLGPATFP</sequence>
<evidence type="ECO:0000313" key="2">
    <source>
        <dbReference type="Proteomes" id="UP001054945"/>
    </source>
</evidence>
<proteinExistence type="predicted"/>
<dbReference type="Proteomes" id="UP001054945">
    <property type="component" value="Unassembled WGS sequence"/>
</dbReference>
<name>A0AAV4NHJ7_CAEEX</name>
<comment type="caution">
    <text evidence="1">The sequence shown here is derived from an EMBL/GenBank/DDBJ whole genome shotgun (WGS) entry which is preliminary data.</text>
</comment>
<dbReference type="AlphaFoldDB" id="A0AAV4NHJ7"/>
<accession>A0AAV4NHJ7</accession>
<organism evidence="1 2">
    <name type="scientific">Caerostris extrusa</name>
    <name type="common">Bark spider</name>
    <name type="synonym">Caerostris bankana</name>
    <dbReference type="NCBI Taxonomy" id="172846"/>
    <lineage>
        <taxon>Eukaryota</taxon>
        <taxon>Metazoa</taxon>
        <taxon>Ecdysozoa</taxon>
        <taxon>Arthropoda</taxon>
        <taxon>Chelicerata</taxon>
        <taxon>Arachnida</taxon>
        <taxon>Araneae</taxon>
        <taxon>Araneomorphae</taxon>
        <taxon>Entelegynae</taxon>
        <taxon>Araneoidea</taxon>
        <taxon>Araneidae</taxon>
        <taxon>Caerostris</taxon>
    </lineage>
</organism>
<evidence type="ECO:0000313" key="1">
    <source>
        <dbReference type="EMBL" id="GIX84103.1"/>
    </source>
</evidence>
<dbReference type="EMBL" id="BPLR01020930">
    <property type="protein sequence ID" value="GIX84103.1"/>
    <property type="molecule type" value="Genomic_DNA"/>
</dbReference>
<keyword evidence="2" id="KW-1185">Reference proteome</keyword>
<gene>
    <name evidence="1" type="ORF">CEXT_473091</name>
</gene>
<reference evidence="1 2" key="1">
    <citation type="submission" date="2021-06" db="EMBL/GenBank/DDBJ databases">
        <title>Caerostris extrusa draft genome.</title>
        <authorList>
            <person name="Kono N."/>
            <person name="Arakawa K."/>
        </authorList>
    </citation>
    <scope>NUCLEOTIDE SEQUENCE [LARGE SCALE GENOMIC DNA]</scope>
</reference>